<organism evidence="2">
    <name type="scientific">Corethron hystrix</name>
    <dbReference type="NCBI Taxonomy" id="216773"/>
    <lineage>
        <taxon>Eukaryota</taxon>
        <taxon>Sar</taxon>
        <taxon>Stramenopiles</taxon>
        <taxon>Ochrophyta</taxon>
        <taxon>Bacillariophyta</taxon>
        <taxon>Coscinodiscophyceae</taxon>
        <taxon>Corethrophycidae</taxon>
        <taxon>Corethrales</taxon>
        <taxon>Corethraceae</taxon>
        <taxon>Corethron</taxon>
    </lineage>
</organism>
<dbReference type="AlphaFoldDB" id="A0A7S1B669"/>
<sequence length="477" mass="54565">MVFRKKTLMFALFAVFITSAFKFLTHHSVVLVEIQQFTWDADLAVKRGHGLPESSINSWKNNVEPQKDSPLNDGTPSPADELTEEKPEDDGGQIPPAKSHFCLPNPHAPSVDVPSWRELVKIHRPALPIADGLVEEVDLVVHLSGELANRIFELAVAHAIAWRAEEDLDCSVRIRLSFLSQKIKGKNASTQHNFKKCFPQWRDKKFDEYDEDEMECPDCVLNRMKQNFGTDFKIEDPNDMTAYDVYDQFSQTLNKILSVRNNSTTDVGEKTVSFVRGHDLTVPFVYMSGCWQIWPVLQGYRERLRHLFQIDEDGPCCNLRPDPDETVLHIRGFLNEMPRVAPQLGFTEVDPARAVELLKHLSPGDRVALVGRFPEKLWGYVGTLKEQGLEVRVVPNEGKRVAPSVGFCFIQHAKRGIAGMAMSTFVQLGAFFSDAERVDIYLYDRGRKEYYSHKLDDFFTPDPKLNDRYHRHIFKDK</sequence>
<reference evidence="2" key="1">
    <citation type="submission" date="2021-01" db="EMBL/GenBank/DDBJ databases">
        <authorList>
            <person name="Corre E."/>
            <person name="Pelletier E."/>
            <person name="Niang G."/>
            <person name="Scheremetjew M."/>
            <person name="Finn R."/>
            <person name="Kale V."/>
            <person name="Holt S."/>
            <person name="Cochrane G."/>
            <person name="Meng A."/>
            <person name="Brown T."/>
            <person name="Cohen L."/>
        </authorList>
    </citation>
    <scope>NUCLEOTIDE SEQUENCE</scope>
    <source>
        <strain evidence="2">308</strain>
    </source>
</reference>
<name>A0A7S1B669_9STRA</name>
<accession>A0A7S1B669</accession>
<feature type="compositionally biased region" description="Acidic residues" evidence="1">
    <location>
        <begin position="81"/>
        <end position="91"/>
    </location>
</feature>
<gene>
    <name evidence="2" type="ORF">CHYS00102_LOCUS3198</name>
</gene>
<protein>
    <submittedName>
        <fullName evidence="2">Uncharacterized protein</fullName>
    </submittedName>
</protein>
<dbReference type="EMBL" id="HBFR01004670">
    <property type="protein sequence ID" value="CAD8876020.1"/>
    <property type="molecule type" value="Transcribed_RNA"/>
</dbReference>
<evidence type="ECO:0000313" key="2">
    <source>
        <dbReference type="EMBL" id="CAD8876020.1"/>
    </source>
</evidence>
<proteinExistence type="predicted"/>
<feature type="region of interest" description="Disordered" evidence="1">
    <location>
        <begin position="54"/>
        <end position="101"/>
    </location>
</feature>
<evidence type="ECO:0000256" key="1">
    <source>
        <dbReference type="SAM" id="MobiDB-lite"/>
    </source>
</evidence>
<feature type="compositionally biased region" description="Polar residues" evidence="1">
    <location>
        <begin position="54"/>
        <end position="64"/>
    </location>
</feature>